<keyword evidence="2" id="KW-1185">Reference proteome</keyword>
<dbReference type="KEGG" id="suls:Sdiek1_1411"/>
<proteinExistence type="predicted"/>
<reference evidence="2" key="1">
    <citation type="submission" date="2017-05" db="EMBL/GenBank/DDBJ databases">
        <title>Dechlorination kinetics govern the competition between two new strains of the genus Sulfurospirillum.</title>
        <authorList>
            <person name="Buttet G.F."/>
            <person name="Murray A.M."/>
            <person name="Goris T."/>
            <person name="Burion M."/>
            <person name="Lin B."/>
            <person name="Rolle M."/>
            <person name="Maillard J."/>
        </authorList>
    </citation>
    <scope>NUCLEOTIDE SEQUENCE [LARGE SCALE GENOMIC DNA]</scope>
    <source>
        <strain evidence="2">SL2-1</strain>
    </source>
</reference>
<evidence type="ECO:0000313" key="1">
    <source>
        <dbReference type="EMBL" id="ARU48575.1"/>
    </source>
</evidence>
<dbReference type="PROSITE" id="PS51257">
    <property type="entry name" value="PROKAR_LIPOPROTEIN"/>
    <property type="match status" value="1"/>
</dbReference>
<dbReference type="AlphaFoldDB" id="A0A1Y0HML3"/>
<organism evidence="1 2">
    <name type="scientific">Sulfurospirillum diekertiae</name>
    <dbReference type="NCBI Taxonomy" id="1854492"/>
    <lineage>
        <taxon>Bacteria</taxon>
        <taxon>Pseudomonadati</taxon>
        <taxon>Campylobacterota</taxon>
        <taxon>Epsilonproteobacteria</taxon>
        <taxon>Campylobacterales</taxon>
        <taxon>Sulfurospirillaceae</taxon>
        <taxon>Sulfurospirillum</taxon>
    </lineage>
</organism>
<protein>
    <submittedName>
        <fullName evidence="1">Uncharacterized protein</fullName>
    </submittedName>
</protein>
<evidence type="ECO:0000313" key="2">
    <source>
        <dbReference type="Proteomes" id="UP000196005"/>
    </source>
</evidence>
<dbReference type="Proteomes" id="UP000196005">
    <property type="component" value="Chromosome"/>
</dbReference>
<name>A0A1Y0HML3_9BACT</name>
<sequence>MKFKLFVLSVFALWCFTVNFVFIGSCHTCNETIQFHTQNLISTNVISTNIN</sequence>
<gene>
    <name evidence="1" type="ORF">Sdiek1_1411</name>
</gene>
<accession>A0A1Y0HML3</accession>
<dbReference type="EMBL" id="CP021416">
    <property type="protein sequence ID" value="ARU48575.1"/>
    <property type="molecule type" value="Genomic_DNA"/>
</dbReference>